<protein>
    <recommendedName>
        <fullName evidence="4">Exonuclease domain-containing protein</fullName>
    </recommendedName>
</protein>
<keyword evidence="2" id="KW-0378">Hydrolase</keyword>
<reference evidence="5 6" key="1">
    <citation type="submission" date="2017-11" db="EMBL/GenBank/DDBJ databases">
        <title>Bacterial isolate from king chilli rhizosphere.</title>
        <authorList>
            <person name="Takhelmayum P."/>
            <person name="Sarangthem I."/>
        </authorList>
    </citation>
    <scope>NUCLEOTIDE SEQUENCE [LARGE SCALE GENOMIC DNA]</scope>
    <source>
        <strain evidence="6">t26</strain>
    </source>
</reference>
<dbReference type="InterPro" id="IPR012337">
    <property type="entry name" value="RNaseH-like_sf"/>
</dbReference>
<dbReference type="Gene3D" id="3.30.420.10">
    <property type="entry name" value="Ribonuclease H-like superfamily/Ribonuclease H"/>
    <property type="match status" value="1"/>
</dbReference>
<dbReference type="PANTHER" id="PTHR23044">
    <property type="entry name" value="3'-5' EXONUCLEASE ERI1-RELATED"/>
    <property type="match status" value="1"/>
</dbReference>
<dbReference type="AlphaFoldDB" id="A0A2M9Q5P0"/>
<evidence type="ECO:0000313" key="5">
    <source>
        <dbReference type="EMBL" id="PJO43399.1"/>
    </source>
</evidence>
<accession>A0A2M9Q5P0</accession>
<gene>
    <name evidence="5" type="ORF">CWD94_12675</name>
</gene>
<dbReference type="InterPro" id="IPR036397">
    <property type="entry name" value="RNaseH_sf"/>
</dbReference>
<evidence type="ECO:0000256" key="3">
    <source>
        <dbReference type="ARBA" id="ARBA00022839"/>
    </source>
</evidence>
<sequence length="244" mass="29009">MHFIVVDLEATIQRYKDEPVYLTEIGAIKMNSYGELVSRFHSYIKPSNKRYLADVKINNRVTTKKEDLKNAQDIKIVMGKFKKWIYDKDYILVFWSYSDLYLLMKQYINRQFDISWLKNYCDLQLSFTKYIGELQPISLNKAMNMVDHGFIGKNHNALNDAYNTAKILRFLFDKSAKVNFDHNPFERLICHLYKECSKCKKIQYYMDFTMSKGKIKNICSQCSAEKKQMKRERREQRELGLSGT</sequence>
<dbReference type="Proteomes" id="UP000232101">
    <property type="component" value="Unassembled WGS sequence"/>
</dbReference>
<keyword evidence="1" id="KW-0540">Nuclease</keyword>
<dbReference type="PANTHER" id="PTHR23044:SF61">
    <property type="entry name" value="3'-5' EXORIBONUCLEASE 1-RELATED"/>
    <property type="match status" value="1"/>
</dbReference>
<name>A0A2M9Q5P0_9BACI</name>
<dbReference type="RefSeq" id="WP_100543364.1">
    <property type="nucleotide sequence ID" value="NZ_PHQY01000612.1"/>
</dbReference>
<dbReference type="GO" id="GO:0003676">
    <property type="term" value="F:nucleic acid binding"/>
    <property type="evidence" value="ECO:0007669"/>
    <property type="project" value="InterPro"/>
</dbReference>
<proteinExistence type="predicted"/>
<dbReference type="InterPro" id="IPR013520">
    <property type="entry name" value="Ribonucl_H"/>
</dbReference>
<dbReference type="GO" id="GO:0000175">
    <property type="term" value="F:3'-5'-RNA exonuclease activity"/>
    <property type="evidence" value="ECO:0007669"/>
    <property type="project" value="InterPro"/>
</dbReference>
<dbReference type="InterPro" id="IPR051274">
    <property type="entry name" value="3-5_Exoribonuclease"/>
</dbReference>
<dbReference type="SMART" id="SM00479">
    <property type="entry name" value="EXOIII"/>
    <property type="match status" value="1"/>
</dbReference>
<dbReference type="Pfam" id="PF00929">
    <property type="entry name" value="RNase_T"/>
    <property type="match status" value="1"/>
</dbReference>
<dbReference type="SUPFAM" id="SSF53098">
    <property type="entry name" value="Ribonuclease H-like"/>
    <property type="match status" value="1"/>
</dbReference>
<evidence type="ECO:0000313" key="6">
    <source>
        <dbReference type="Proteomes" id="UP000232101"/>
    </source>
</evidence>
<keyword evidence="3" id="KW-0269">Exonuclease</keyword>
<dbReference type="EMBL" id="PHQY01000612">
    <property type="protein sequence ID" value="PJO43399.1"/>
    <property type="molecule type" value="Genomic_DNA"/>
</dbReference>
<dbReference type="CDD" id="cd06133">
    <property type="entry name" value="ERI-1_3'hExo_like"/>
    <property type="match status" value="1"/>
</dbReference>
<comment type="caution">
    <text evidence="5">The sequence shown here is derived from an EMBL/GenBank/DDBJ whole genome shotgun (WGS) entry which is preliminary data.</text>
</comment>
<feature type="domain" description="Exonuclease" evidence="4">
    <location>
        <begin position="2"/>
        <end position="177"/>
    </location>
</feature>
<evidence type="ECO:0000259" key="4">
    <source>
        <dbReference type="SMART" id="SM00479"/>
    </source>
</evidence>
<organism evidence="5 6">
    <name type="scientific">Lysinibacillus xylanilyticus</name>
    <dbReference type="NCBI Taxonomy" id="582475"/>
    <lineage>
        <taxon>Bacteria</taxon>
        <taxon>Bacillati</taxon>
        <taxon>Bacillota</taxon>
        <taxon>Bacilli</taxon>
        <taxon>Bacillales</taxon>
        <taxon>Bacillaceae</taxon>
        <taxon>Lysinibacillus</taxon>
    </lineage>
</organism>
<evidence type="ECO:0000256" key="1">
    <source>
        <dbReference type="ARBA" id="ARBA00022722"/>
    </source>
</evidence>
<dbReference type="InterPro" id="IPR047201">
    <property type="entry name" value="ERI-1_3'hExo-like"/>
</dbReference>
<evidence type="ECO:0000256" key="2">
    <source>
        <dbReference type="ARBA" id="ARBA00022801"/>
    </source>
</evidence>